<feature type="domain" description="FF" evidence="2">
    <location>
        <begin position="182"/>
        <end position="234"/>
    </location>
</feature>
<dbReference type="InterPro" id="IPR002713">
    <property type="entry name" value="FF_domain"/>
</dbReference>
<keyword evidence="4" id="KW-1185">Reference proteome</keyword>
<name>A0A9P7V949_9ASCO</name>
<feature type="compositionally biased region" description="Basic and acidic residues" evidence="1">
    <location>
        <begin position="155"/>
        <end position="179"/>
    </location>
</feature>
<dbReference type="EMBL" id="JAHMUF010000011">
    <property type="protein sequence ID" value="KAG7193502.1"/>
    <property type="molecule type" value="Genomic_DNA"/>
</dbReference>
<dbReference type="RefSeq" id="XP_043049050.1">
    <property type="nucleotide sequence ID" value="XM_043191407.1"/>
</dbReference>
<dbReference type="InterPro" id="IPR036517">
    <property type="entry name" value="FF_domain_sf"/>
</dbReference>
<evidence type="ECO:0000313" key="4">
    <source>
        <dbReference type="Proteomes" id="UP000790833"/>
    </source>
</evidence>
<sequence>MKPIKCKDDDDRWYVVIMEGGAHFYYDRTTGSRYWQLGEINGNENLTVDFDRVSMLMGMARGLKWDVQDRMVEPDTDVPGLVHDDDTGGEESNHDNESTDAVDNDDVIDNEDNLQDNNQLIMNLLKLEGYIEEDQKESGATLVEGYSSSEEVSEDESKRGGSEGLDHDSSDNDDNKDGGGTESFLSLLDEFKEEIDMFSTWTIVEGDLLTTWVTRPEYYAISDPQQKEALFNEWVKTQTQKKTKTKIIPHAKRADDNGGGDIDNNNIETTPSIEGEVIRATPRMEYLRLLLREKRDVKRFTFPEFFNKHRQDECELDLGDQKSTFLAYKIVLNDQESFERLEKHKYPNQNMKVLALERWLSLKNLPRTENLAGYSFKAKSAYDQWLELAHTLRLPLNLLEHPLNFVVGDEKRLDCYIGVVSNYNEDCK</sequence>
<protein>
    <recommendedName>
        <fullName evidence="2">FF domain-containing protein</fullName>
    </recommendedName>
</protein>
<evidence type="ECO:0000256" key="1">
    <source>
        <dbReference type="SAM" id="MobiDB-lite"/>
    </source>
</evidence>
<accession>A0A9P7V949</accession>
<dbReference type="OrthoDB" id="4023202at2759"/>
<dbReference type="Pfam" id="PF01846">
    <property type="entry name" value="FF"/>
    <property type="match status" value="1"/>
</dbReference>
<feature type="region of interest" description="Disordered" evidence="1">
    <location>
        <begin position="74"/>
        <end position="112"/>
    </location>
</feature>
<dbReference type="Proteomes" id="UP000790833">
    <property type="component" value="Unassembled WGS sequence"/>
</dbReference>
<evidence type="ECO:0000313" key="3">
    <source>
        <dbReference type="EMBL" id="KAG7193502.1"/>
    </source>
</evidence>
<proteinExistence type="predicted"/>
<comment type="caution">
    <text evidence="3">The sequence shown here is derived from an EMBL/GenBank/DDBJ whole genome shotgun (WGS) entry which is preliminary data.</text>
</comment>
<organism evidence="3 4">
    <name type="scientific">Scheffersomyces spartinae</name>
    <dbReference type="NCBI Taxonomy" id="45513"/>
    <lineage>
        <taxon>Eukaryota</taxon>
        <taxon>Fungi</taxon>
        <taxon>Dikarya</taxon>
        <taxon>Ascomycota</taxon>
        <taxon>Saccharomycotina</taxon>
        <taxon>Pichiomycetes</taxon>
        <taxon>Debaryomycetaceae</taxon>
        <taxon>Scheffersomyces</taxon>
    </lineage>
</organism>
<feature type="region of interest" description="Disordered" evidence="1">
    <location>
        <begin position="136"/>
        <end position="181"/>
    </location>
</feature>
<reference evidence="3" key="1">
    <citation type="submission" date="2021-03" db="EMBL/GenBank/DDBJ databases">
        <authorList>
            <person name="Palmer J.M."/>
        </authorList>
    </citation>
    <scope>NUCLEOTIDE SEQUENCE</scope>
    <source>
        <strain evidence="3">ARV_011</strain>
    </source>
</reference>
<feature type="compositionally biased region" description="Acidic residues" evidence="1">
    <location>
        <begin position="98"/>
        <end position="112"/>
    </location>
</feature>
<gene>
    <name evidence="3" type="ORF">KQ657_000569</name>
</gene>
<dbReference type="SUPFAM" id="SSF81698">
    <property type="entry name" value="FF domain"/>
    <property type="match status" value="1"/>
</dbReference>
<dbReference type="Gene3D" id="1.10.10.440">
    <property type="entry name" value="FF domain"/>
    <property type="match status" value="1"/>
</dbReference>
<dbReference type="GeneID" id="66113943"/>
<feature type="compositionally biased region" description="Basic and acidic residues" evidence="1">
    <location>
        <begin position="82"/>
        <end position="97"/>
    </location>
</feature>
<dbReference type="AlphaFoldDB" id="A0A9P7V949"/>
<evidence type="ECO:0000259" key="2">
    <source>
        <dbReference type="Pfam" id="PF01846"/>
    </source>
</evidence>